<feature type="region of interest" description="Disordered" evidence="1">
    <location>
        <begin position="311"/>
        <end position="356"/>
    </location>
</feature>
<evidence type="ECO:0000256" key="1">
    <source>
        <dbReference type="SAM" id="MobiDB-lite"/>
    </source>
</evidence>
<gene>
    <name evidence="2" type="ORF">PCOR1329_LOCUS80811</name>
</gene>
<reference evidence="2" key="1">
    <citation type="submission" date="2023-10" db="EMBL/GenBank/DDBJ databases">
        <authorList>
            <person name="Chen Y."/>
            <person name="Shah S."/>
            <person name="Dougan E. K."/>
            <person name="Thang M."/>
            <person name="Chan C."/>
        </authorList>
    </citation>
    <scope>NUCLEOTIDE SEQUENCE [LARGE SCALE GENOMIC DNA]</scope>
</reference>
<evidence type="ECO:0008006" key="4">
    <source>
        <dbReference type="Google" id="ProtNLM"/>
    </source>
</evidence>
<dbReference type="Proteomes" id="UP001189429">
    <property type="component" value="Unassembled WGS sequence"/>
</dbReference>
<evidence type="ECO:0000313" key="3">
    <source>
        <dbReference type="Proteomes" id="UP001189429"/>
    </source>
</evidence>
<proteinExistence type="predicted"/>
<keyword evidence="3" id="KW-1185">Reference proteome</keyword>
<feature type="compositionally biased region" description="Low complexity" evidence="1">
    <location>
        <begin position="319"/>
        <end position="332"/>
    </location>
</feature>
<name>A0ABN9XXT6_9DINO</name>
<evidence type="ECO:0000313" key="2">
    <source>
        <dbReference type="EMBL" id="CAK0904909.1"/>
    </source>
</evidence>
<dbReference type="PANTHER" id="PTHR12277:SF81">
    <property type="entry name" value="PROTEIN ABHD13"/>
    <property type="match status" value="1"/>
</dbReference>
<dbReference type="SUPFAM" id="SSF53474">
    <property type="entry name" value="alpha/beta-Hydrolases"/>
    <property type="match status" value="1"/>
</dbReference>
<sequence>MASILTSIRQTCSGCDAAICCIGCASLAPCGIIERVVDKISFLPPRPPGYHITQESVIYLIESDYGLQPMPDYTADGITVEAVTMQTRRGNSIQGFHMRHTSACRLRRTLLFSHANSTDIGIMFRRVVELCARLHVNVFAYEYSGYGECTGTPSEADIYADVEAAYDHLTTRCGIPGEHIVCYGQSIGTVPSTYLASIAKVGGVILHSGMTSGLGVILEVNKDYSFDVFKNAARLKAVTAPVFVMHGTNDIEIPFSHGLALYEACPEEFAYPPWWVTDGGHNDIDINFRQQYFEQLAHYLGALDAGTWKAEPRQGPSARLSGSSRRTSLTPRELSRERPGVEPSQECLLTPRAAEE</sequence>
<organism evidence="2 3">
    <name type="scientific">Prorocentrum cordatum</name>
    <dbReference type="NCBI Taxonomy" id="2364126"/>
    <lineage>
        <taxon>Eukaryota</taxon>
        <taxon>Sar</taxon>
        <taxon>Alveolata</taxon>
        <taxon>Dinophyceae</taxon>
        <taxon>Prorocentrales</taxon>
        <taxon>Prorocentraceae</taxon>
        <taxon>Prorocentrum</taxon>
    </lineage>
</organism>
<protein>
    <recommendedName>
        <fullName evidence="4">Serine aminopeptidase S33 domain-containing protein</fullName>
    </recommendedName>
</protein>
<dbReference type="InterPro" id="IPR029058">
    <property type="entry name" value="AB_hydrolase_fold"/>
</dbReference>
<dbReference type="PANTHER" id="PTHR12277">
    <property type="entry name" value="ALPHA/BETA HYDROLASE DOMAIN-CONTAINING PROTEIN"/>
    <property type="match status" value="1"/>
</dbReference>
<accession>A0ABN9XXT6</accession>
<dbReference type="Gene3D" id="3.40.50.1820">
    <property type="entry name" value="alpha/beta hydrolase"/>
    <property type="match status" value="1"/>
</dbReference>
<dbReference type="EMBL" id="CAUYUJ010021488">
    <property type="protein sequence ID" value="CAK0904909.1"/>
    <property type="molecule type" value="Genomic_DNA"/>
</dbReference>
<comment type="caution">
    <text evidence="2">The sequence shown here is derived from an EMBL/GenBank/DDBJ whole genome shotgun (WGS) entry which is preliminary data.</text>
</comment>